<feature type="domain" description="Exonuclease" evidence="4">
    <location>
        <begin position="19"/>
        <end position="185"/>
    </location>
</feature>
<dbReference type="AlphaFoldDB" id="A0A9D1MNM8"/>
<dbReference type="InterPro" id="IPR013520">
    <property type="entry name" value="Ribonucl_H"/>
</dbReference>
<dbReference type="PANTHER" id="PTHR30231:SF4">
    <property type="entry name" value="PROTEIN NEN2"/>
    <property type="match status" value="1"/>
</dbReference>
<dbReference type="GO" id="GO:0008408">
    <property type="term" value="F:3'-5' exonuclease activity"/>
    <property type="evidence" value="ECO:0007669"/>
    <property type="project" value="TreeGrafter"/>
</dbReference>
<organism evidence="5 6">
    <name type="scientific">Candidatus Caccalectryoclostridium excrementigallinarum</name>
    <dbReference type="NCBI Taxonomy" id="2840710"/>
    <lineage>
        <taxon>Bacteria</taxon>
        <taxon>Bacillati</taxon>
        <taxon>Bacillota</taxon>
        <taxon>Clostridia</taxon>
        <taxon>Christensenellales</taxon>
        <taxon>Christensenellaceae</taxon>
        <taxon>Christensenellaceae incertae sedis</taxon>
        <taxon>Candidatus Caccalectryoclostridium</taxon>
    </lineage>
</organism>
<keyword evidence="3 5" id="KW-0269">Exonuclease</keyword>
<dbReference type="SMART" id="SM00479">
    <property type="entry name" value="EXOIII"/>
    <property type="match status" value="1"/>
</dbReference>
<dbReference type="Pfam" id="PF00929">
    <property type="entry name" value="RNase_T"/>
    <property type="match status" value="1"/>
</dbReference>
<reference evidence="5" key="2">
    <citation type="journal article" date="2021" name="PeerJ">
        <title>Extensive microbial diversity within the chicken gut microbiome revealed by metagenomics and culture.</title>
        <authorList>
            <person name="Gilroy R."/>
            <person name="Ravi A."/>
            <person name="Getino M."/>
            <person name="Pursley I."/>
            <person name="Horton D.L."/>
            <person name="Alikhan N.F."/>
            <person name="Baker D."/>
            <person name="Gharbi K."/>
            <person name="Hall N."/>
            <person name="Watson M."/>
            <person name="Adriaenssens E.M."/>
            <person name="Foster-Nyarko E."/>
            <person name="Jarju S."/>
            <person name="Secka A."/>
            <person name="Antonio M."/>
            <person name="Oren A."/>
            <person name="Chaudhuri R.R."/>
            <person name="La Ragione R."/>
            <person name="Hildebrand F."/>
            <person name="Pallen M.J."/>
        </authorList>
    </citation>
    <scope>NUCLEOTIDE SEQUENCE</scope>
    <source>
        <strain evidence="5">9366</strain>
    </source>
</reference>
<proteinExistence type="predicted"/>
<dbReference type="Gene3D" id="3.30.420.10">
    <property type="entry name" value="Ribonuclease H-like superfamily/Ribonuclease H"/>
    <property type="match status" value="1"/>
</dbReference>
<accession>A0A9D1MNM8</accession>
<dbReference type="GO" id="GO:0003677">
    <property type="term" value="F:DNA binding"/>
    <property type="evidence" value="ECO:0007669"/>
    <property type="project" value="InterPro"/>
</dbReference>
<keyword evidence="2" id="KW-0378">Hydrolase</keyword>
<dbReference type="InterPro" id="IPR006054">
    <property type="entry name" value="DnaQ"/>
</dbReference>
<dbReference type="NCBIfam" id="TIGR00573">
    <property type="entry name" value="dnaq"/>
    <property type="match status" value="1"/>
</dbReference>
<dbReference type="FunFam" id="3.30.420.10:FF:000045">
    <property type="entry name" value="3'-5' exonuclease DinG"/>
    <property type="match status" value="1"/>
</dbReference>
<evidence type="ECO:0000256" key="1">
    <source>
        <dbReference type="ARBA" id="ARBA00022722"/>
    </source>
</evidence>
<reference evidence="5" key="1">
    <citation type="submission" date="2020-10" db="EMBL/GenBank/DDBJ databases">
        <authorList>
            <person name="Gilroy R."/>
        </authorList>
    </citation>
    <scope>NUCLEOTIDE SEQUENCE</scope>
    <source>
        <strain evidence="5">9366</strain>
    </source>
</reference>
<evidence type="ECO:0000313" key="5">
    <source>
        <dbReference type="EMBL" id="HIU63314.1"/>
    </source>
</evidence>
<dbReference type="GO" id="GO:0006260">
    <property type="term" value="P:DNA replication"/>
    <property type="evidence" value="ECO:0007669"/>
    <property type="project" value="InterPro"/>
</dbReference>
<evidence type="ECO:0000313" key="6">
    <source>
        <dbReference type="Proteomes" id="UP000824145"/>
    </source>
</evidence>
<evidence type="ECO:0000256" key="2">
    <source>
        <dbReference type="ARBA" id="ARBA00022801"/>
    </source>
</evidence>
<dbReference type="Proteomes" id="UP000824145">
    <property type="component" value="Unassembled WGS sequence"/>
</dbReference>
<comment type="caution">
    <text evidence="5">The sequence shown here is derived from an EMBL/GenBank/DDBJ whole genome shotgun (WGS) entry which is preliminary data.</text>
</comment>
<dbReference type="InterPro" id="IPR036397">
    <property type="entry name" value="RNaseH_sf"/>
</dbReference>
<dbReference type="InterPro" id="IPR012337">
    <property type="entry name" value="RNaseH-like_sf"/>
</dbReference>
<sequence length="190" mass="21333">MDVFNARKKGKSLMLFPEDYTVVDIETTGLYSGESEIIEISALRYRARRLTDSFSTLVRPQNPVSAFITELTGITDEMARGGAEPEQALRAFRKFAGGDIIVGYNVNFDVNFLYDALYSRLGEVFDNDFVDVLRFARRLLPALSNHRQTTVAGFFGIDVAGAHRAEKDCLICAACLERLRAMADEKKIQF</sequence>
<dbReference type="EMBL" id="DVNJ01000032">
    <property type="protein sequence ID" value="HIU63314.1"/>
    <property type="molecule type" value="Genomic_DNA"/>
</dbReference>
<evidence type="ECO:0000256" key="3">
    <source>
        <dbReference type="ARBA" id="ARBA00022839"/>
    </source>
</evidence>
<keyword evidence="1" id="KW-0540">Nuclease</keyword>
<gene>
    <name evidence="5" type="ORF">IAB07_06065</name>
</gene>
<dbReference type="GO" id="GO:0005829">
    <property type="term" value="C:cytosol"/>
    <property type="evidence" value="ECO:0007669"/>
    <property type="project" value="TreeGrafter"/>
</dbReference>
<dbReference type="SUPFAM" id="SSF53098">
    <property type="entry name" value="Ribonuclease H-like"/>
    <property type="match status" value="1"/>
</dbReference>
<dbReference type="GO" id="GO:0003887">
    <property type="term" value="F:DNA-directed DNA polymerase activity"/>
    <property type="evidence" value="ECO:0007669"/>
    <property type="project" value="InterPro"/>
</dbReference>
<dbReference type="CDD" id="cd06127">
    <property type="entry name" value="DEDDh"/>
    <property type="match status" value="1"/>
</dbReference>
<evidence type="ECO:0000259" key="4">
    <source>
        <dbReference type="SMART" id="SM00479"/>
    </source>
</evidence>
<dbReference type="PANTHER" id="PTHR30231">
    <property type="entry name" value="DNA POLYMERASE III SUBUNIT EPSILON"/>
    <property type="match status" value="1"/>
</dbReference>
<protein>
    <submittedName>
        <fullName evidence="5">3'-5' exonuclease</fullName>
    </submittedName>
</protein>
<name>A0A9D1MNM8_9FIRM</name>